<accession>A0A1X0RP61</accession>
<evidence type="ECO:0000259" key="1">
    <source>
        <dbReference type="Pfam" id="PF12937"/>
    </source>
</evidence>
<dbReference type="InterPro" id="IPR001810">
    <property type="entry name" value="F-box_dom"/>
</dbReference>
<dbReference type="CDD" id="cd09917">
    <property type="entry name" value="F-box_SF"/>
    <property type="match status" value="1"/>
</dbReference>
<proteinExistence type="predicted"/>
<name>A0A1X0RP61_RHIZD</name>
<dbReference type="Gene3D" id="1.20.1280.50">
    <property type="match status" value="1"/>
</dbReference>
<dbReference type="Proteomes" id="UP000242381">
    <property type="component" value="Unassembled WGS sequence"/>
</dbReference>
<organism evidence="2 3">
    <name type="scientific">Rhizopus microsporus</name>
    <dbReference type="NCBI Taxonomy" id="58291"/>
    <lineage>
        <taxon>Eukaryota</taxon>
        <taxon>Fungi</taxon>
        <taxon>Fungi incertae sedis</taxon>
        <taxon>Mucoromycota</taxon>
        <taxon>Mucoromycotina</taxon>
        <taxon>Mucoromycetes</taxon>
        <taxon>Mucorales</taxon>
        <taxon>Mucorineae</taxon>
        <taxon>Rhizopodaceae</taxon>
        <taxon>Rhizopus</taxon>
    </lineage>
</organism>
<dbReference type="VEuPathDB" id="FungiDB:BCV72DRAFT_261543"/>
<protein>
    <recommendedName>
        <fullName evidence="1">F-box domain-containing protein</fullName>
    </recommendedName>
</protein>
<gene>
    <name evidence="2" type="ORF">BCV71DRAFT_277451</name>
</gene>
<dbReference type="Pfam" id="PF12937">
    <property type="entry name" value="F-box-like"/>
    <property type="match status" value="1"/>
</dbReference>
<reference evidence="2 3" key="1">
    <citation type="journal article" date="2016" name="Proc. Natl. Acad. Sci. U.S.A.">
        <title>Lipid metabolic changes in an early divergent fungus govern the establishment of a mutualistic symbiosis with endobacteria.</title>
        <authorList>
            <person name="Lastovetsky O.A."/>
            <person name="Gaspar M.L."/>
            <person name="Mondo S.J."/>
            <person name="LaButti K.M."/>
            <person name="Sandor L."/>
            <person name="Grigoriev I.V."/>
            <person name="Henry S.A."/>
            <person name="Pawlowska T.E."/>
        </authorList>
    </citation>
    <scope>NUCLEOTIDE SEQUENCE [LARGE SCALE GENOMIC DNA]</scope>
    <source>
        <strain evidence="2 3">ATCC 11559</strain>
    </source>
</reference>
<dbReference type="EMBL" id="KV921513">
    <property type="protein sequence ID" value="ORE13754.1"/>
    <property type="molecule type" value="Genomic_DNA"/>
</dbReference>
<sequence length="481" mass="57381">MLNWKELPNEILFEIFKKLRSNVSTQDLVECQLVCKDWRKYAILIFYCELVFRGRLQVEKFIKCMQNNNLRSLVQKIAFWYEQYDRSPDRDERIISLIYKIAETYPNVQIFKGALHASHWCALGELKQLPEPQWFSYRDLDTLMNYYTLASVCCCTLTHVTLPPIPPSWPEFKRVLPLPPFFINLMHLTVNSDYICSTLMKYDEVIRQFPNFMCFTLNFNRNAIDRDDGGFKCYNVFSMQPHLKLKKLVIERNLHQDTIDYIMHKFPNLECCNVCLSVNKNLLGRIEPWIRSYCEETLRNFQEYLSGRRCAWFFNHASFTLIEEYLQRTKNLVIRISSTERPSPWFHMRQEYITWIIQVYLDMFAGFGERYLIENLFWKCKGIEKFTYKKITINDFESEFPDPRHILSPSLSTLKLIAKHLRPEVPLGYSRALPELRNLTIEATYRFFDSPSFIVNMPETKFNHSKVYLDIGLPIKKRQAS</sequence>
<dbReference type="InterPro" id="IPR036047">
    <property type="entry name" value="F-box-like_dom_sf"/>
</dbReference>
<evidence type="ECO:0000313" key="3">
    <source>
        <dbReference type="Proteomes" id="UP000242381"/>
    </source>
</evidence>
<feature type="domain" description="F-box" evidence="1">
    <location>
        <begin position="4"/>
        <end position="42"/>
    </location>
</feature>
<dbReference type="SUPFAM" id="SSF81383">
    <property type="entry name" value="F-box domain"/>
    <property type="match status" value="1"/>
</dbReference>
<evidence type="ECO:0000313" key="2">
    <source>
        <dbReference type="EMBL" id="ORE13754.1"/>
    </source>
</evidence>
<dbReference type="AlphaFoldDB" id="A0A1X0RP61"/>